<dbReference type="InterPro" id="IPR000152">
    <property type="entry name" value="EGF-type_Asp/Asn_hydroxyl_site"/>
</dbReference>
<dbReference type="Proteomes" id="UP001164746">
    <property type="component" value="Chromosome 17"/>
</dbReference>
<dbReference type="PROSITE" id="PS50026">
    <property type="entry name" value="EGF_3"/>
    <property type="match status" value="2"/>
</dbReference>
<name>A0ABY7GCA2_MYAAR</name>
<keyword evidence="1 4" id="KW-0245">EGF-like domain</keyword>
<dbReference type="CDD" id="cd00054">
    <property type="entry name" value="EGF_CA"/>
    <property type="match status" value="3"/>
</dbReference>
<dbReference type="PROSITE" id="PS00010">
    <property type="entry name" value="ASX_HYDROXYL"/>
    <property type="match status" value="2"/>
</dbReference>
<reference evidence="6" key="1">
    <citation type="submission" date="2022-11" db="EMBL/GenBank/DDBJ databases">
        <title>Centuries of genome instability and evolution in soft-shell clam transmissible cancer (bioRxiv).</title>
        <authorList>
            <person name="Hart S.F.M."/>
            <person name="Yonemitsu M.A."/>
            <person name="Giersch R.M."/>
            <person name="Beal B.F."/>
            <person name="Arriagada G."/>
            <person name="Davis B.W."/>
            <person name="Ostrander E.A."/>
            <person name="Goff S.P."/>
            <person name="Metzger M.J."/>
        </authorList>
    </citation>
    <scope>NUCLEOTIDE SEQUENCE</scope>
    <source>
        <strain evidence="6">MELC-2E11</strain>
        <tissue evidence="6">Siphon/mantle</tissue>
    </source>
</reference>
<dbReference type="PANTHER" id="PTHR24034">
    <property type="entry name" value="EGF-LIKE DOMAIN-CONTAINING PROTEIN"/>
    <property type="match status" value="1"/>
</dbReference>
<dbReference type="InterPro" id="IPR000742">
    <property type="entry name" value="EGF"/>
</dbReference>
<protein>
    <submittedName>
        <fullName evidence="6">HMCN1-like protein</fullName>
    </submittedName>
</protein>
<dbReference type="InterPro" id="IPR049883">
    <property type="entry name" value="NOTCH1_EGF-like"/>
</dbReference>
<feature type="domain" description="EGF-like" evidence="5">
    <location>
        <begin position="95"/>
        <end position="133"/>
    </location>
</feature>
<gene>
    <name evidence="6" type="ORF">MAR_033143</name>
</gene>
<dbReference type="SMART" id="SM00179">
    <property type="entry name" value="EGF_CA"/>
    <property type="match status" value="6"/>
</dbReference>
<dbReference type="Pfam" id="PF07645">
    <property type="entry name" value="EGF_CA"/>
    <property type="match status" value="4"/>
</dbReference>
<dbReference type="SMART" id="SM00181">
    <property type="entry name" value="EGF"/>
    <property type="match status" value="6"/>
</dbReference>
<organism evidence="6 7">
    <name type="scientific">Mya arenaria</name>
    <name type="common">Soft-shell clam</name>
    <dbReference type="NCBI Taxonomy" id="6604"/>
    <lineage>
        <taxon>Eukaryota</taxon>
        <taxon>Metazoa</taxon>
        <taxon>Spiralia</taxon>
        <taxon>Lophotrochozoa</taxon>
        <taxon>Mollusca</taxon>
        <taxon>Bivalvia</taxon>
        <taxon>Autobranchia</taxon>
        <taxon>Heteroconchia</taxon>
        <taxon>Euheterodonta</taxon>
        <taxon>Imparidentia</taxon>
        <taxon>Neoheterodontei</taxon>
        <taxon>Myida</taxon>
        <taxon>Myoidea</taxon>
        <taxon>Myidae</taxon>
        <taxon>Mya</taxon>
    </lineage>
</organism>
<dbReference type="Gene3D" id="2.10.25.10">
    <property type="entry name" value="Laminin"/>
    <property type="match status" value="6"/>
</dbReference>
<evidence type="ECO:0000256" key="3">
    <source>
        <dbReference type="ARBA" id="ARBA00023157"/>
    </source>
</evidence>
<evidence type="ECO:0000256" key="1">
    <source>
        <dbReference type="ARBA" id="ARBA00022536"/>
    </source>
</evidence>
<dbReference type="InterPro" id="IPR026823">
    <property type="entry name" value="cEGF"/>
</dbReference>
<sequence>MKPSEDGLTCVDVDECREGPGRCDQICENKFGGFKCSCYPGYRRQGRHGCTDVDECKTGQANCAVGQECVKAVGSYNCIANCPRGFELLNGRCTDTDECRLGQHRCYYNQRCVNTQPGYKCVCPRGYRSAGAGTPCLDIDECTETPEVCAYECENTFGGYECICPPGQIRLADKRSCAGLEFLDKPQIFDINNPQGDAEESENVDPRNVLDDIDECKDDLNICQHNCSNTVGGYECSCPPGYRLSKDKRTCEDINECIEFSINCGVDKMCFNTLGEFTCIDVPCPRNYHRDPITNNCVLECIDAEVACPESARFADVIEFRTLALPSGVLAQQDLIRLTAYNQYDDVLRKTIFTILENDEYIPFQIRLEKGIGIVYTPKVLEDRRLYKIKVLAKSFDNEQVNIQYQTTFMIHISVSSYPY</sequence>
<dbReference type="Pfam" id="PF12662">
    <property type="entry name" value="cEGF"/>
    <property type="match status" value="1"/>
</dbReference>
<comment type="caution">
    <text evidence="4">Lacks conserved residue(s) required for the propagation of feature annotation.</text>
</comment>
<dbReference type="PROSITE" id="PS01186">
    <property type="entry name" value="EGF_2"/>
    <property type="match status" value="2"/>
</dbReference>
<dbReference type="InterPro" id="IPR050751">
    <property type="entry name" value="ECM_structural_protein"/>
</dbReference>
<evidence type="ECO:0000256" key="4">
    <source>
        <dbReference type="PROSITE-ProRule" id="PRU00076"/>
    </source>
</evidence>
<evidence type="ECO:0000313" key="7">
    <source>
        <dbReference type="Proteomes" id="UP001164746"/>
    </source>
</evidence>
<evidence type="ECO:0000256" key="2">
    <source>
        <dbReference type="ARBA" id="ARBA00022737"/>
    </source>
</evidence>
<evidence type="ECO:0000313" key="6">
    <source>
        <dbReference type="EMBL" id="WAR30601.1"/>
    </source>
</evidence>
<proteinExistence type="predicted"/>
<feature type="domain" description="EGF-like" evidence="5">
    <location>
        <begin position="212"/>
        <end position="252"/>
    </location>
</feature>
<dbReference type="EMBL" id="CP111028">
    <property type="protein sequence ID" value="WAR30601.1"/>
    <property type="molecule type" value="Genomic_DNA"/>
</dbReference>
<dbReference type="PANTHER" id="PTHR24034:SF205">
    <property type="entry name" value="NIDOGEN"/>
    <property type="match status" value="1"/>
</dbReference>
<dbReference type="InterPro" id="IPR001881">
    <property type="entry name" value="EGF-like_Ca-bd_dom"/>
</dbReference>
<dbReference type="PROSITE" id="PS01187">
    <property type="entry name" value="EGF_CA"/>
    <property type="match status" value="2"/>
</dbReference>
<accession>A0ABY7GCA2</accession>
<evidence type="ECO:0000259" key="5">
    <source>
        <dbReference type="PROSITE" id="PS50026"/>
    </source>
</evidence>
<keyword evidence="2" id="KW-0677">Repeat</keyword>
<dbReference type="InterPro" id="IPR009030">
    <property type="entry name" value="Growth_fac_rcpt_cys_sf"/>
</dbReference>
<dbReference type="SUPFAM" id="SSF57184">
    <property type="entry name" value="Growth factor receptor domain"/>
    <property type="match status" value="2"/>
</dbReference>
<keyword evidence="7" id="KW-1185">Reference proteome</keyword>
<keyword evidence="3" id="KW-1015">Disulfide bond</keyword>
<dbReference type="InterPro" id="IPR018097">
    <property type="entry name" value="EGF_Ca-bd_CS"/>
</dbReference>